<proteinExistence type="predicted"/>
<evidence type="ECO:0000313" key="2">
    <source>
        <dbReference type="Proteomes" id="UP001580928"/>
    </source>
</evidence>
<dbReference type="Pfam" id="PF20391">
    <property type="entry name" value="DUF6686"/>
    <property type="match status" value="1"/>
</dbReference>
<comment type="caution">
    <text evidence="1">The sequence shown here is derived from an EMBL/GenBank/DDBJ whole genome shotgun (WGS) entry which is preliminary data.</text>
</comment>
<accession>A0ABV5CF44</accession>
<dbReference type="InterPro" id="IPR046508">
    <property type="entry name" value="DUF6686"/>
</dbReference>
<name>A0ABV5CF44_9SPHI</name>
<reference evidence="1 2" key="1">
    <citation type="submission" date="2024-04" db="EMBL/GenBank/DDBJ databases">
        <title>Albibacterium profundi sp. nov., isolated from sediment of the Challenger Deep of Mariana Trench.</title>
        <authorList>
            <person name="Wang Y."/>
        </authorList>
    </citation>
    <scope>NUCLEOTIDE SEQUENCE [LARGE SCALE GENOMIC DNA]</scope>
    <source>
        <strain evidence="1 2">RHL897</strain>
    </source>
</reference>
<keyword evidence="2" id="KW-1185">Reference proteome</keyword>
<dbReference type="Proteomes" id="UP001580928">
    <property type="component" value="Unassembled WGS sequence"/>
</dbReference>
<dbReference type="EMBL" id="JBBVGT010000002">
    <property type="protein sequence ID" value="MFB5946181.1"/>
    <property type="molecule type" value="Genomic_DNA"/>
</dbReference>
<protein>
    <submittedName>
        <fullName evidence="1">DUF6686 family protein</fullName>
    </submittedName>
</protein>
<sequence length="129" mass="14967">MCIQFNQLEELYKSDIGEFYQCSFNNCYCLKFRGEQFALTVSDFLCFKKEIDAIDIVSLLNDSTSRSDVVIIHSFRTKRFLLLNTLELIQLKELLAAAKFMIELNSVIHECFSTPFTCPLVDQHLHANQ</sequence>
<evidence type="ECO:0000313" key="1">
    <source>
        <dbReference type="EMBL" id="MFB5946181.1"/>
    </source>
</evidence>
<organism evidence="1 2">
    <name type="scientific">Albibacterium profundi</name>
    <dbReference type="NCBI Taxonomy" id="3134906"/>
    <lineage>
        <taxon>Bacteria</taxon>
        <taxon>Pseudomonadati</taxon>
        <taxon>Bacteroidota</taxon>
        <taxon>Sphingobacteriia</taxon>
        <taxon>Sphingobacteriales</taxon>
        <taxon>Sphingobacteriaceae</taxon>
        <taxon>Albibacterium</taxon>
    </lineage>
</organism>
<gene>
    <name evidence="1" type="ORF">WKR92_10085</name>
</gene>
<dbReference type="RefSeq" id="WP_375557710.1">
    <property type="nucleotide sequence ID" value="NZ_JBBVGT010000002.1"/>
</dbReference>